<dbReference type="Proteomes" id="UP000460412">
    <property type="component" value="Unassembled WGS sequence"/>
</dbReference>
<dbReference type="PIRSF" id="PIRSF002889">
    <property type="entry name" value="Rod_FlgB"/>
    <property type="match status" value="1"/>
</dbReference>
<dbReference type="GO" id="GO:0030694">
    <property type="term" value="C:bacterial-type flagellum basal body, rod"/>
    <property type="evidence" value="ECO:0007669"/>
    <property type="project" value="InterPro"/>
</dbReference>
<organism evidence="9 10">
    <name type="scientific">Sporofaciens musculi</name>
    <dbReference type="NCBI Taxonomy" id="2681861"/>
    <lineage>
        <taxon>Bacteria</taxon>
        <taxon>Bacillati</taxon>
        <taxon>Bacillota</taxon>
        <taxon>Clostridia</taxon>
        <taxon>Lachnospirales</taxon>
        <taxon>Lachnospiraceae</taxon>
        <taxon>Sporofaciens</taxon>
    </lineage>
</organism>
<dbReference type="NCBIfam" id="TIGR01396">
    <property type="entry name" value="FlgB"/>
    <property type="match status" value="1"/>
</dbReference>
<evidence type="ECO:0000256" key="3">
    <source>
        <dbReference type="ARBA" id="ARBA00014376"/>
    </source>
</evidence>
<comment type="similarity">
    <text evidence="2 6">Belongs to the flagella basal body rod proteins family.</text>
</comment>
<dbReference type="EMBL" id="WUQX01000001">
    <property type="protein sequence ID" value="MXP78899.1"/>
    <property type="molecule type" value="Genomic_DNA"/>
</dbReference>
<evidence type="ECO:0000256" key="1">
    <source>
        <dbReference type="ARBA" id="ARBA00004117"/>
    </source>
</evidence>
<keyword evidence="10" id="KW-1185">Reference proteome</keyword>
<sequence length="124" mass="14213">MFGNTISMAHKSLDFLWKQQEIIDLNIANVNTPGYKCQSVSFEDIYRKRLMAASKTKDNGKVRQAIDEADCLVYSRDNSGRVDENNVNADVENTKMARTTLHYQYLIQSVTNDVKRYQTAIKAQ</sequence>
<evidence type="ECO:0000313" key="10">
    <source>
        <dbReference type="Proteomes" id="UP000460412"/>
    </source>
</evidence>
<dbReference type="PANTHER" id="PTHR30435:SF12">
    <property type="entry name" value="FLAGELLAR BASAL BODY ROD PROTEIN FLGB"/>
    <property type="match status" value="1"/>
</dbReference>
<accession>A0A7X3MM58</accession>
<protein>
    <recommendedName>
        <fullName evidence="3 6">Flagellar basal body rod protein FlgB</fullName>
    </recommendedName>
</protein>
<comment type="subunit">
    <text evidence="6">The basal body constitutes a major portion of the flagellar organelle and consists of a number of rings mounted on a central rod.</text>
</comment>
<evidence type="ECO:0000256" key="2">
    <source>
        <dbReference type="ARBA" id="ARBA00009677"/>
    </source>
</evidence>
<proteinExistence type="inferred from homology"/>
<dbReference type="Pfam" id="PF00460">
    <property type="entry name" value="Flg_bb_rod"/>
    <property type="match status" value="1"/>
</dbReference>
<keyword evidence="4 6" id="KW-0975">Bacterial flagellum</keyword>
<dbReference type="InterPro" id="IPR006300">
    <property type="entry name" value="FlgB"/>
</dbReference>
<feature type="domain" description="Flagellar basal body rod protein N-terminal" evidence="7">
    <location>
        <begin position="19"/>
        <end position="36"/>
    </location>
</feature>
<dbReference type="EMBL" id="WUQX01000001">
    <property type="protein sequence ID" value="MXP73912.1"/>
    <property type="molecule type" value="Genomic_DNA"/>
</dbReference>
<reference evidence="9 10" key="1">
    <citation type="submission" date="2019-12" db="EMBL/GenBank/DDBJ databases">
        <title>Sporaefaciens musculi gen. nov., sp. nov., a novel bacterium isolated from the caecum of an obese mouse.</title>
        <authorList>
            <person name="Rasmussen T.S."/>
            <person name="Streidl T."/>
            <person name="Hitch T.C.A."/>
            <person name="Wortmann E."/>
            <person name="Deptula P."/>
            <person name="Hansen M."/>
            <person name="Nielsen D.S."/>
            <person name="Clavel T."/>
            <person name="Vogensen F.K."/>
        </authorList>
    </citation>
    <scope>NUCLEOTIDE SEQUENCE [LARGE SCALE GENOMIC DNA]</scope>
    <source>
        <strain evidence="9 10">WCA-9-b2</strain>
    </source>
</reference>
<evidence type="ECO:0000313" key="9">
    <source>
        <dbReference type="EMBL" id="MXP78899.1"/>
    </source>
</evidence>
<dbReference type="InterPro" id="IPR001444">
    <property type="entry name" value="Flag_bb_rod_N"/>
</dbReference>
<gene>
    <name evidence="9" type="primary">flgB</name>
    <name evidence="8" type="ORF">GN277_00150</name>
    <name evidence="9" type="ORF">GN277_27270</name>
</gene>
<dbReference type="AlphaFoldDB" id="A0A7X3MM58"/>
<evidence type="ECO:0000256" key="5">
    <source>
        <dbReference type="ARBA" id="ARBA00024934"/>
    </source>
</evidence>
<keyword evidence="9" id="KW-0282">Flagellum</keyword>
<evidence type="ECO:0000256" key="4">
    <source>
        <dbReference type="ARBA" id="ARBA00023143"/>
    </source>
</evidence>
<dbReference type="GO" id="GO:0071978">
    <property type="term" value="P:bacterial-type flagellum-dependent swarming motility"/>
    <property type="evidence" value="ECO:0007669"/>
    <property type="project" value="TreeGrafter"/>
</dbReference>
<dbReference type="PANTHER" id="PTHR30435">
    <property type="entry name" value="FLAGELLAR PROTEIN"/>
    <property type="match status" value="1"/>
</dbReference>
<keyword evidence="9" id="KW-0969">Cilium</keyword>
<evidence type="ECO:0000259" key="7">
    <source>
        <dbReference type="Pfam" id="PF00460"/>
    </source>
</evidence>
<evidence type="ECO:0000256" key="6">
    <source>
        <dbReference type="PIRNR" id="PIRNR002889"/>
    </source>
</evidence>
<comment type="subcellular location">
    <subcellularLocation>
        <location evidence="1 6">Bacterial flagellum basal body</location>
    </subcellularLocation>
</comment>
<comment type="caution">
    <text evidence="9">The sequence shown here is derived from an EMBL/GenBank/DDBJ whole genome shotgun (WGS) entry which is preliminary data.</text>
</comment>
<comment type="function">
    <text evidence="5 6">Structural component of flagellum, the bacterial motility apparatus. Part of the rod structure of flagellar basal body.</text>
</comment>
<evidence type="ECO:0000313" key="8">
    <source>
        <dbReference type="EMBL" id="MXP73912.1"/>
    </source>
</evidence>
<keyword evidence="9" id="KW-0966">Cell projection</keyword>
<name>A0A7X3MM58_9FIRM</name>
<dbReference type="RefSeq" id="WP_159748836.1">
    <property type="nucleotide sequence ID" value="NZ_CASSPE010000056.1"/>
</dbReference>